<comment type="caution">
    <text evidence="1">The sequence shown here is derived from an EMBL/GenBank/DDBJ whole genome shotgun (WGS) entry which is preliminary data.</text>
</comment>
<dbReference type="Proteomes" id="UP001168528">
    <property type="component" value="Unassembled WGS sequence"/>
</dbReference>
<evidence type="ECO:0000313" key="1">
    <source>
        <dbReference type="EMBL" id="MDO1446475.1"/>
    </source>
</evidence>
<dbReference type="RefSeq" id="WP_302037279.1">
    <property type="nucleotide sequence ID" value="NZ_JAUKPO010000004.1"/>
</dbReference>
<organism evidence="1 2">
    <name type="scientific">Rhodocytophaga aerolata</name>
    <dbReference type="NCBI Taxonomy" id="455078"/>
    <lineage>
        <taxon>Bacteria</taxon>
        <taxon>Pseudomonadati</taxon>
        <taxon>Bacteroidota</taxon>
        <taxon>Cytophagia</taxon>
        <taxon>Cytophagales</taxon>
        <taxon>Rhodocytophagaceae</taxon>
        <taxon>Rhodocytophaga</taxon>
    </lineage>
</organism>
<dbReference type="EMBL" id="JAUKPO010000004">
    <property type="protein sequence ID" value="MDO1446475.1"/>
    <property type="molecule type" value="Genomic_DNA"/>
</dbReference>
<proteinExistence type="predicted"/>
<sequence>MLSYKAPFLEAGNLTIFRDDANADVFYYVRLQPSIVLDANGAPKMEAYAILPESGIGIESESIMEASLMMDVSLGATAQELELAEKEVKDRLGVQAKILVPAPIHSGKVYLIVAAAGDEPDPKKWFVTSEVKPSIFGDNIASLVVRAVGKDAKMLIAALDSDVIAASVHYELEMLGIAPVFKARMKVNWAKVYHHFEQFDKTNFIFYTDEITEAVDRLRESSAIEIEIQELDPVIKSEAMKSLLNELKSEIIKKLFQPASSPLSASAKLEDRIANGVSRVLSSIAPGVHHIRRNIDETQLSETTVNLFQKNVKTYPFNPQSLLSSMIRAVGGVKERIKWIKLDEIPFIDQKVEIRLSADTFKNSNIKSVIIECRVVDTEAEEITVQRSVVFDTDDALQNHINFTRKKDSKYRYDYRTTLFMTTDSNRLPSKLEIDWNSENSPYIYFNAAEYFETREITISLDDTSIFEHAHLIEAALKVVDKNDRIPVLNRTFLFSATDKEQKVLSIVTNKAIPIGFDLELTYFIAESKEHRSTFTDVGSAFFFIPNIFENKWSVDLVCNADWEKTSKIILEIRIKDAERIDYIQRKFDFTKELTESKLTVATSLDTAKEAFEYRVTCLTTDAAIIQGPWHLHQGPILVVHDNIQSERIIRATLTQSPNFEAMDIKQVSVEFIYEDKANNILVESERLPFAQIGDTVEFKHPMPDFNHREFAYRKRARGRGGESYKSDWITESSEKINIEIPANIW</sequence>
<protein>
    <submittedName>
        <fullName evidence="1">Uncharacterized protein</fullName>
    </submittedName>
</protein>
<accession>A0ABT8R303</accession>
<reference evidence="1" key="1">
    <citation type="submission" date="2023-07" db="EMBL/GenBank/DDBJ databases">
        <title>The genome sequence of Rhodocytophaga aerolata KACC 12507.</title>
        <authorList>
            <person name="Zhang X."/>
        </authorList>
    </citation>
    <scope>NUCLEOTIDE SEQUENCE</scope>
    <source>
        <strain evidence="1">KACC 12507</strain>
    </source>
</reference>
<gene>
    <name evidence="1" type="ORF">Q0590_09460</name>
</gene>
<keyword evidence="2" id="KW-1185">Reference proteome</keyword>
<evidence type="ECO:0000313" key="2">
    <source>
        <dbReference type="Proteomes" id="UP001168528"/>
    </source>
</evidence>
<name>A0ABT8R303_9BACT</name>